<evidence type="ECO:0000313" key="1">
    <source>
        <dbReference type="EMBL" id="CCB87760.1"/>
    </source>
</evidence>
<keyword evidence="1" id="KW-0614">Plasmid</keyword>
<dbReference type="EMBL" id="FR872581">
    <property type="protein sequence ID" value="CCB87760.1"/>
    <property type="molecule type" value="Genomic_DNA"/>
</dbReference>
<geneLocation type="plasmid" evidence="1 2">
    <name>pSn</name>
</geneLocation>
<name>F8L2R4_SIMNZ</name>
<dbReference type="HOGENOM" id="CLU_1151188_0_0_0"/>
<proteinExistence type="predicted"/>
<reference key="1">
    <citation type="journal article" date="2011" name="Mol. Biol. Evol.">
        <title>Unity in variety -- the pan-genome of the Chlamydiae.</title>
        <authorList>
            <person name="Collingro A."/>
            <person name="Tischler P."/>
            <person name="Weinmaier T."/>
            <person name="Penz T."/>
            <person name="Heinz E."/>
            <person name="Brunham R.C."/>
            <person name="Read T.D."/>
            <person name="Bavoil P.M."/>
            <person name="Sachse K."/>
            <person name="Kahane S."/>
            <person name="Friedman M.G."/>
            <person name="Rattei T."/>
            <person name="Myers G.S.A."/>
            <person name="Horn M."/>
        </authorList>
    </citation>
    <scope>NUCLEOTIDE SEQUENCE</scope>
    <source>
        <strain>Z</strain>
    </source>
</reference>
<dbReference type="KEGG" id="sng:SNE_B24010"/>
<organism evidence="1 2">
    <name type="scientific">Simkania negevensis (strain ATCC VR-1471 / DSM 27360 / Z)</name>
    <dbReference type="NCBI Taxonomy" id="331113"/>
    <lineage>
        <taxon>Bacteria</taxon>
        <taxon>Pseudomonadati</taxon>
        <taxon>Chlamydiota</taxon>
        <taxon>Chlamydiia</taxon>
        <taxon>Parachlamydiales</taxon>
        <taxon>Simkaniaceae</taxon>
        <taxon>Simkania</taxon>
    </lineage>
</organism>
<dbReference type="RefSeq" id="WP_013934994.1">
    <property type="nucleotide sequence ID" value="NC_015710.1"/>
</dbReference>
<accession>F8L2R4</accession>
<evidence type="ECO:0000313" key="2">
    <source>
        <dbReference type="Proteomes" id="UP000000496"/>
    </source>
</evidence>
<protein>
    <submittedName>
        <fullName evidence="1">Uncharacterized protein</fullName>
    </submittedName>
</protein>
<gene>
    <name evidence="1" type="ordered locus">SNE_B24010</name>
</gene>
<dbReference type="Proteomes" id="UP000000496">
    <property type="component" value="Plasmid pSn"/>
</dbReference>
<reference evidence="1 2" key="2">
    <citation type="journal article" date="2011" name="Mol. Biol. Evol.">
        <title>Unity in variety--the pan-genome of the Chlamydiae.</title>
        <authorList>
            <person name="Collingro A."/>
            <person name="Tischler P."/>
            <person name="Weinmaier T."/>
            <person name="Penz T."/>
            <person name="Heinz E."/>
            <person name="Brunham R.C."/>
            <person name="Read T.D."/>
            <person name="Bavoil P.M."/>
            <person name="Sachse K."/>
            <person name="Kahane S."/>
            <person name="Friedman M.G."/>
            <person name="Rattei T."/>
            <person name="Myers G.S."/>
            <person name="Horn M."/>
        </authorList>
    </citation>
    <scope>NUCLEOTIDE SEQUENCE [LARGE SCALE GENOMIC DNA]</scope>
    <source>
        <strain evidence="2">ATCC VR-1471 / Z</strain>
        <plasmid evidence="1 2">pSn</plasmid>
    </source>
</reference>
<dbReference type="AlphaFoldDB" id="F8L2R4"/>
<sequence length="241" mass="27704">MISKAKRVAFFTTILIASQGFGDVQEILGGSLFIHHGSSEVEGCALVGPYSINHIEVEEDELCSFLSLIEKWRLASDSILEEWNESLLRLKGILSYGNIFDHTKLVQSNVTVKEVLKKLDLCNIRYRQAFDELESASKSMKLEDDQIKLGGLIGITTLKISKYKLIMEYFEVERVVLGLYEQAVDFFLKVDGFIQISDDGELLFYREADEQEYNMLLSDFDKVKEEEIQILQRINKLRRNN</sequence>
<keyword evidence="2" id="KW-1185">Reference proteome</keyword>